<dbReference type="InterPro" id="IPR005135">
    <property type="entry name" value="Endo/exonuclease/phosphatase"/>
</dbReference>
<organism evidence="5 6">
    <name type="scientific">Arabidopsis thaliana x Arabidopsis arenosa</name>
    <dbReference type="NCBI Taxonomy" id="1240361"/>
    <lineage>
        <taxon>Eukaryota</taxon>
        <taxon>Viridiplantae</taxon>
        <taxon>Streptophyta</taxon>
        <taxon>Embryophyta</taxon>
        <taxon>Tracheophyta</taxon>
        <taxon>Spermatophyta</taxon>
        <taxon>Magnoliopsida</taxon>
        <taxon>eudicotyledons</taxon>
        <taxon>Gunneridae</taxon>
        <taxon>Pentapetalae</taxon>
        <taxon>rosids</taxon>
        <taxon>malvids</taxon>
        <taxon>Brassicales</taxon>
        <taxon>Brassicaceae</taxon>
        <taxon>Camelineae</taxon>
        <taxon>Arabidopsis</taxon>
    </lineage>
</organism>
<proteinExistence type="predicted"/>
<dbReference type="Pfam" id="PF13456">
    <property type="entry name" value="RVT_3"/>
    <property type="match status" value="1"/>
</dbReference>
<feature type="compositionally biased region" description="Polar residues" evidence="1">
    <location>
        <begin position="98"/>
        <end position="110"/>
    </location>
</feature>
<evidence type="ECO:0000313" key="6">
    <source>
        <dbReference type="Proteomes" id="UP000694240"/>
    </source>
</evidence>
<accession>A0A8T2C595</accession>
<dbReference type="Pfam" id="PF14392">
    <property type="entry name" value="zf-CCHC_4"/>
    <property type="match status" value="1"/>
</dbReference>
<dbReference type="CDD" id="cd06222">
    <property type="entry name" value="RNase_H_like"/>
    <property type="match status" value="1"/>
</dbReference>
<dbReference type="Proteomes" id="UP000694240">
    <property type="component" value="Chromosome 6"/>
</dbReference>
<dbReference type="InterPro" id="IPR044730">
    <property type="entry name" value="RNase_H-like_dom_plant"/>
</dbReference>
<feature type="compositionally biased region" description="Basic and acidic residues" evidence="1">
    <location>
        <begin position="111"/>
        <end position="125"/>
    </location>
</feature>
<keyword evidence="6" id="KW-1185">Reference proteome</keyword>
<feature type="compositionally biased region" description="Basic and acidic residues" evidence="1">
    <location>
        <begin position="81"/>
        <end position="90"/>
    </location>
</feature>
<dbReference type="GO" id="GO:0003676">
    <property type="term" value="F:nucleic acid binding"/>
    <property type="evidence" value="ECO:0007669"/>
    <property type="project" value="InterPro"/>
</dbReference>
<dbReference type="Pfam" id="PF03372">
    <property type="entry name" value="Exo_endo_phos"/>
    <property type="match status" value="1"/>
</dbReference>
<dbReference type="InterPro" id="IPR052343">
    <property type="entry name" value="Retrotransposon-Effector_Assoc"/>
</dbReference>
<feature type="domain" description="Endonuclease/exonuclease/phosphatase" evidence="2">
    <location>
        <begin position="553"/>
        <end position="754"/>
    </location>
</feature>
<feature type="domain" description="Zinc knuckle CX2CX4HX4C" evidence="4">
    <location>
        <begin position="278"/>
        <end position="321"/>
    </location>
</feature>
<name>A0A8T2C595_9BRAS</name>
<dbReference type="CDD" id="cd01650">
    <property type="entry name" value="RT_nLTR_like"/>
    <property type="match status" value="1"/>
</dbReference>
<reference evidence="5 6" key="1">
    <citation type="submission" date="2020-12" db="EMBL/GenBank/DDBJ databases">
        <title>Concerted genomic and epigenomic changes stabilize Arabidopsis allopolyploids.</title>
        <authorList>
            <person name="Chen Z."/>
        </authorList>
    </citation>
    <scope>NUCLEOTIDE SEQUENCE [LARGE SCALE GENOMIC DNA]</scope>
    <source>
        <strain evidence="5">Allo738</strain>
        <tissue evidence="5">Leaf</tissue>
    </source>
</reference>
<keyword evidence="5" id="KW-0255">Endonuclease</keyword>
<feature type="compositionally biased region" description="Polar residues" evidence="1">
    <location>
        <begin position="335"/>
        <end position="350"/>
    </location>
</feature>
<keyword evidence="5" id="KW-0540">Nuclease</keyword>
<dbReference type="GO" id="GO:0004523">
    <property type="term" value="F:RNA-DNA hybrid ribonuclease activity"/>
    <property type="evidence" value="ECO:0007669"/>
    <property type="project" value="InterPro"/>
</dbReference>
<feature type="compositionally biased region" description="Basic and acidic residues" evidence="1">
    <location>
        <begin position="368"/>
        <end position="388"/>
    </location>
</feature>
<feature type="compositionally biased region" description="Polar residues" evidence="1">
    <location>
        <begin position="32"/>
        <end position="41"/>
    </location>
</feature>
<dbReference type="InterPro" id="IPR002156">
    <property type="entry name" value="RNaseH_domain"/>
</dbReference>
<evidence type="ECO:0000313" key="5">
    <source>
        <dbReference type="EMBL" id="KAG7594199.1"/>
    </source>
</evidence>
<evidence type="ECO:0000259" key="3">
    <source>
        <dbReference type="Pfam" id="PF13456"/>
    </source>
</evidence>
<feature type="domain" description="RNase H type-1" evidence="3">
    <location>
        <begin position="1399"/>
        <end position="1486"/>
    </location>
</feature>
<dbReference type="CDD" id="cd04481">
    <property type="entry name" value="RPA1_DBD_B_like"/>
    <property type="match status" value="1"/>
</dbReference>
<evidence type="ECO:0000259" key="4">
    <source>
        <dbReference type="Pfam" id="PF14392"/>
    </source>
</evidence>
<dbReference type="EMBL" id="JAEFBK010000006">
    <property type="protein sequence ID" value="KAG7594199.1"/>
    <property type="molecule type" value="Genomic_DNA"/>
</dbReference>
<dbReference type="PANTHER" id="PTHR46890">
    <property type="entry name" value="NON-LTR RETROLELEMENT REVERSE TRANSCRIPTASE-LIKE PROTEIN-RELATED"/>
    <property type="match status" value="1"/>
</dbReference>
<comment type="caution">
    <text evidence="5">The sequence shown here is derived from an EMBL/GenBank/DDBJ whole genome shotgun (WGS) entry which is preliminary data.</text>
</comment>
<feature type="region of interest" description="Disordered" evidence="1">
    <location>
        <begin position="448"/>
        <end position="487"/>
    </location>
</feature>
<keyword evidence="5" id="KW-0378">Hydrolase</keyword>
<dbReference type="PANTHER" id="PTHR46890:SF48">
    <property type="entry name" value="RNA-DIRECTED DNA POLYMERASE"/>
    <property type="match status" value="1"/>
</dbReference>
<gene>
    <name evidence="5" type="ORF">ISN45_Aa01g029660</name>
</gene>
<feature type="compositionally biased region" description="Basic and acidic residues" evidence="1">
    <location>
        <begin position="317"/>
        <end position="331"/>
    </location>
</feature>
<feature type="compositionally biased region" description="Polar residues" evidence="1">
    <location>
        <begin position="60"/>
        <end position="76"/>
    </location>
</feature>
<sequence length="1605" mass="182315">MRELSTTSTKHLEDQTSAPALPFGYVPPQAPLTRSSNNRSPSIYVKNPLENFTEAPAPATQDSSQLTMTPRYSYSSKGKGIAKEHSSPSRDHKHHYSQKAQETSRDQPFSSRDRNSSYGTRRIESTSHYAPPPCRRIRAPPLDNSDLIKENSLMLLGRLTNPSVQRLWSLIDNRESTRVRPRKRLFPIPVCYKEDLQKVLSNRPYHFDDWMVILQRWEPVISAFFPSQIPFWIEIQGLPLHYWKPKMLTDIGEGVGDLLDHELTPTAARIQVMVNGLEPLIKETIVEFDNGTEALVTLDYKRLKSHCTHCHRLTHAKKDCPGLQPRKDLSRELSPLQSHQNRDTNTTSHSFQKRGSRDSARSHYHPYKRPEKLNFDRTSESRAPRDYGSKFQSTPSERILVNKSYSLARVLPRKHDYYKGDSSRVIRAPVQNSEVPIRNAPAQSFQWREKTPVRENTLLETSQSSRNRRPPLERPVTEIPNLIDPPPIPTTEVVMGELCDVTIQYTSCIDPTESAARKQRVLQGETKGLMAQTAASIIESAKQAHLNNAAILASWNCCGLGNPMTVQRLREIQKSISLDILFLMETKNPDEVVLKKLQWMNFSKHLLISPHNNGGGGLALYWQQDIEIEVLSSCQNFIDTLIKAEGKTFYATFLYREPDRAKRKLIWNRLTEIGTSRDSSWVLTGDLNDILDATEKWGGPVRPEGSFVDLRSFMSECDLYDLRHSGNSLSWRGKRHEYLVYCRLDRAVSNGAWAEMFPSGRCEYLSFEGYDHRPLITYFDLKKKKKRGIFISDRRLKDNTEVVKLIDEAWKYDWQETVEEKIIRTRRSIIEWSRKKHINSQKLIEEYRESLEEAMTSSNPCPGLISTLNNKLLLAYKNEEEFWKQRSRQLWLALGDKNTGYFHVITRGRKVINKFSVIEDMSGTAQYEEEKILTVISDYFHDLFASQPGERENIIKEALQPCISEDINLKLISLPSHEEIKLACFSIHADKAPGPDGFSACFFQSNWETVAPHVIHEIQSFFSSGILPRNINNTHIRLIQKIQSPRKVAEYRPIALCTVFYKIISKILTSRLQPVLHGIVADNQSSFVPQRAISDNVLITHEVLHYLKISGAKKSVSPLSHTPSSSMDLLKEWFSLKEELDPLSPYLFILCSEVLSGPCTKAQQAGRLTGIRVAKKSPRITHLLFADDTIFFYRSDVKSCEELMSILQKYETASGQIINKQKSAVTFSTKTEPEIRDKAKLLLGIPKEGGLGKYLGLPELFGRKKKDLFNSIIDRIHQRALSWSSKFLSTAGKTTMLKSVLAAMPTYTMSCFKLPTSLCKRIQSALTREIQKFNDALLAKISWRILSKPSCLLAKTLMGKYCKNSTFLECHVTSSTSHGWRGICIGRDLLKANIGKAIGNGADTNVWSEPLALLLALQHAKDLGITTLSIASDSQQLIKAINSRTPSPELHGILHDTLRLASEFGDVKFSSIPRCENRAADKLSKAGLASIFNCNVPDLVGVMHDVGTLVNVHSNPKMLSGFRITFRLRDIDFTELECEVTGEEAISFERNYKSYGKKNLVCVLGWWKVKRLATNLDSVKICNYGGISKVFADPDIPEAADIHFK</sequence>
<protein>
    <submittedName>
        <fullName evidence="5">Endonuclease/exonuclease/phosphatase</fullName>
    </submittedName>
</protein>
<feature type="region of interest" description="Disordered" evidence="1">
    <location>
        <begin position="1"/>
        <end position="141"/>
    </location>
</feature>
<evidence type="ECO:0000256" key="1">
    <source>
        <dbReference type="SAM" id="MobiDB-lite"/>
    </source>
</evidence>
<evidence type="ECO:0000259" key="2">
    <source>
        <dbReference type="Pfam" id="PF03372"/>
    </source>
</evidence>
<feature type="region of interest" description="Disordered" evidence="1">
    <location>
        <begin position="317"/>
        <end position="395"/>
    </location>
</feature>
<dbReference type="InterPro" id="IPR025836">
    <property type="entry name" value="Zn_knuckle_CX2CX4HX4C"/>
</dbReference>